<sequence length="592" mass="64592">MSENVTGTDSSKDLRPEGDIFCFSGGTRQLGAPRPLSLLPTGAGNDWNPFSVLPDNASGPHETPAPEDSNHGELTSAVLYSAKLKSNAPPDTKKQRTGTMNTAGGRSVNAASHEAACRMATWANFESIANPVDADEDGWTPVTQRRRKVRTTNYTVILRPKQPIRMAALSPKLFIDAVRSEANKIRVTTGFKVRVLHRSNTIAIDTSNPQLRDHLLKVESFPFGGETPILVQTYEPARRENARGVIYGVDESNAQTLQRMITCPPHRVLSARPMGSSGFILITFDGPTLPSHVLYDILEKRVFEYKPKVVVCSQCHDIGHKHDICPNQHRQRCETCGRMKHDDDECNGETPECRKCKGSHIATDSCCPAARKATQNLRSKLQPPGTPPKHVPSRNTRPSRSRRRRRRHKKSTNAGNGSANTVAQQVAPKTPSPDQALTRRPKRPKDTNSKATTIAPAPAAGPASTGIKSSAGGQPGAPRTSETPGTDQMETDFPPLPTRSAPQAEPNTDALVAAMRKNIGHNRKLPTTEPTTPAHREVTSSKTPRLDEETLSVIREGVRRALAEAWPRFAEGFKNLISETIAQCLTPTVAPK</sequence>
<dbReference type="Proteomes" id="UP000805193">
    <property type="component" value="Unassembled WGS sequence"/>
</dbReference>
<comment type="caution">
    <text evidence="1">The sequence shown here is derived from an EMBL/GenBank/DDBJ whole genome shotgun (WGS) entry which is preliminary data.</text>
</comment>
<accession>A0AC60QY63</accession>
<evidence type="ECO:0000313" key="2">
    <source>
        <dbReference type="Proteomes" id="UP000805193"/>
    </source>
</evidence>
<name>A0AC60QY63_IXOPE</name>
<proteinExistence type="predicted"/>
<organism evidence="1 2">
    <name type="scientific">Ixodes persulcatus</name>
    <name type="common">Taiga tick</name>
    <dbReference type="NCBI Taxonomy" id="34615"/>
    <lineage>
        <taxon>Eukaryota</taxon>
        <taxon>Metazoa</taxon>
        <taxon>Ecdysozoa</taxon>
        <taxon>Arthropoda</taxon>
        <taxon>Chelicerata</taxon>
        <taxon>Arachnida</taxon>
        <taxon>Acari</taxon>
        <taxon>Parasitiformes</taxon>
        <taxon>Ixodida</taxon>
        <taxon>Ixodoidea</taxon>
        <taxon>Ixodidae</taxon>
        <taxon>Ixodinae</taxon>
        <taxon>Ixodes</taxon>
    </lineage>
</organism>
<reference evidence="1 2" key="1">
    <citation type="journal article" date="2020" name="Cell">
        <title>Large-Scale Comparative Analyses of Tick Genomes Elucidate Their Genetic Diversity and Vector Capacities.</title>
        <authorList>
            <consortium name="Tick Genome and Microbiome Consortium (TIGMIC)"/>
            <person name="Jia N."/>
            <person name="Wang J."/>
            <person name="Shi W."/>
            <person name="Du L."/>
            <person name="Sun Y."/>
            <person name="Zhan W."/>
            <person name="Jiang J.F."/>
            <person name="Wang Q."/>
            <person name="Zhang B."/>
            <person name="Ji P."/>
            <person name="Bell-Sakyi L."/>
            <person name="Cui X.M."/>
            <person name="Yuan T.T."/>
            <person name="Jiang B.G."/>
            <person name="Yang W.F."/>
            <person name="Lam T.T."/>
            <person name="Chang Q.C."/>
            <person name="Ding S.J."/>
            <person name="Wang X.J."/>
            <person name="Zhu J.G."/>
            <person name="Ruan X.D."/>
            <person name="Zhao L."/>
            <person name="Wei J.T."/>
            <person name="Ye R.Z."/>
            <person name="Que T.C."/>
            <person name="Du C.H."/>
            <person name="Zhou Y.H."/>
            <person name="Cheng J.X."/>
            <person name="Dai P.F."/>
            <person name="Guo W.B."/>
            <person name="Han X.H."/>
            <person name="Huang E.J."/>
            <person name="Li L.F."/>
            <person name="Wei W."/>
            <person name="Gao Y.C."/>
            <person name="Liu J.Z."/>
            <person name="Shao H.Z."/>
            <person name="Wang X."/>
            <person name="Wang C.C."/>
            <person name="Yang T.C."/>
            <person name="Huo Q.B."/>
            <person name="Li W."/>
            <person name="Chen H.Y."/>
            <person name="Chen S.E."/>
            <person name="Zhou L.G."/>
            <person name="Ni X.B."/>
            <person name="Tian J.H."/>
            <person name="Sheng Y."/>
            <person name="Liu T."/>
            <person name="Pan Y.S."/>
            <person name="Xia L.Y."/>
            <person name="Li J."/>
            <person name="Zhao F."/>
            <person name="Cao W.C."/>
        </authorList>
    </citation>
    <scope>NUCLEOTIDE SEQUENCE [LARGE SCALE GENOMIC DNA]</scope>
    <source>
        <strain evidence="1">Iper-2018</strain>
    </source>
</reference>
<protein>
    <submittedName>
        <fullName evidence="1">Uncharacterized protein</fullName>
    </submittedName>
</protein>
<gene>
    <name evidence="1" type="ORF">HPB47_013996</name>
</gene>
<dbReference type="EMBL" id="JABSTQ010002272">
    <property type="protein sequence ID" value="KAG0444256.1"/>
    <property type="molecule type" value="Genomic_DNA"/>
</dbReference>
<keyword evidence="2" id="KW-1185">Reference proteome</keyword>
<evidence type="ECO:0000313" key="1">
    <source>
        <dbReference type="EMBL" id="KAG0444256.1"/>
    </source>
</evidence>